<dbReference type="InterPro" id="IPR025833">
    <property type="entry name" value="GDYXXLXY"/>
</dbReference>
<dbReference type="HOGENOM" id="CLU_105410_0_0_6"/>
<proteinExistence type="predicted"/>
<dbReference type="RefSeq" id="WP_011394833.1">
    <property type="nucleotide sequence ID" value="NC_007645.1"/>
</dbReference>
<dbReference type="KEGG" id="hch:HCH_00866"/>
<dbReference type="eggNOG" id="COG4929">
    <property type="taxonomic scope" value="Bacteria"/>
</dbReference>
<sequence length="175" mass="19454">MTEMLRRRILWGGLALVLLVCNGLIIAKERLLASGETLLLELAPRDPRSIMQGDYMRLRYSLMREIDNALGDQEDVATADGYVIATLDEDSVARFQRLAQSADEAGASEVAMLYRIRGGRVKIASDAFFFQEGLGEFYEAARYGEVKVSPGGDVLLVGLRDRDKRPMQPALIDVE</sequence>
<gene>
    <name evidence="1" type="ordered locus">HCH_00866</name>
</gene>
<dbReference type="STRING" id="349521.HCH_00866"/>
<dbReference type="Proteomes" id="UP000000238">
    <property type="component" value="Chromosome"/>
</dbReference>
<keyword evidence="2" id="KW-1185">Reference proteome</keyword>
<dbReference type="OrthoDB" id="4868247at2"/>
<evidence type="ECO:0000313" key="1">
    <source>
        <dbReference type="EMBL" id="ABC27758.1"/>
    </source>
</evidence>
<dbReference type="AlphaFoldDB" id="Q2SNL6"/>
<reference evidence="1 2" key="1">
    <citation type="journal article" date="2005" name="Nucleic Acids Res.">
        <title>Genomic blueprint of Hahella chejuensis, a marine microbe producing an algicidal agent.</title>
        <authorList>
            <person name="Jeong H."/>
            <person name="Yim J.H."/>
            <person name="Lee C."/>
            <person name="Choi S.-H."/>
            <person name="Park Y.K."/>
            <person name="Yoon S.H."/>
            <person name="Hur C.-G."/>
            <person name="Kang H.-Y."/>
            <person name="Kim D."/>
            <person name="Lee H.H."/>
            <person name="Park K.H."/>
            <person name="Park S.-H."/>
            <person name="Park H.-S."/>
            <person name="Lee H.K."/>
            <person name="Oh T.K."/>
            <person name="Kim J.F."/>
        </authorList>
    </citation>
    <scope>NUCLEOTIDE SEQUENCE [LARGE SCALE GENOMIC DNA]</scope>
    <source>
        <strain evidence="1 2">KCTC 2396</strain>
    </source>
</reference>
<accession>Q2SNL6</accession>
<protein>
    <submittedName>
        <fullName evidence="1">Uncharacterized membrane-anchored protein</fullName>
    </submittedName>
</protein>
<evidence type="ECO:0000313" key="2">
    <source>
        <dbReference type="Proteomes" id="UP000000238"/>
    </source>
</evidence>
<name>Q2SNL6_HAHCH</name>
<dbReference type="Pfam" id="PF14345">
    <property type="entry name" value="GDYXXLXY"/>
    <property type="match status" value="1"/>
</dbReference>
<organism evidence="1 2">
    <name type="scientific">Hahella chejuensis (strain KCTC 2396)</name>
    <dbReference type="NCBI Taxonomy" id="349521"/>
    <lineage>
        <taxon>Bacteria</taxon>
        <taxon>Pseudomonadati</taxon>
        <taxon>Pseudomonadota</taxon>
        <taxon>Gammaproteobacteria</taxon>
        <taxon>Oceanospirillales</taxon>
        <taxon>Hahellaceae</taxon>
        <taxon>Hahella</taxon>
    </lineage>
</organism>
<dbReference type="EMBL" id="CP000155">
    <property type="protein sequence ID" value="ABC27758.1"/>
    <property type="molecule type" value="Genomic_DNA"/>
</dbReference>